<dbReference type="CDD" id="cd02440">
    <property type="entry name" value="AdoMet_MTases"/>
    <property type="match status" value="1"/>
</dbReference>
<keyword evidence="3" id="KW-1185">Reference proteome</keyword>
<organism evidence="2 3">
    <name type="scientific">Caballeronia hypogeia</name>
    <dbReference type="NCBI Taxonomy" id="1777140"/>
    <lineage>
        <taxon>Bacteria</taxon>
        <taxon>Pseudomonadati</taxon>
        <taxon>Pseudomonadota</taxon>
        <taxon>Betaproteobacteria</taxon>
        <taxon>Burkholderiales</taxon>
        <taxon>Burkholderiaceae</taxon>
        <taxon>Caballeronia</taxon>
    </lineage>
</organism>
<keyword evidence="2" id="KW-0489">Methyltransferase</keyword>
<comment type="caution">
    <text evidence="2">The sequence shown here is derived from an EMBL/GenBank/DDBJ whole genome shotgun (WGS) entry which is preliminary data.</text>
</comment>
<dbReference type="GO" id="GO:0032259">
    <property type="term" value="P:methylation"/>
    <property type="evidence" value="ECO:0007669"/>
    <property type="project" value="UniProtKB-KW"/>
</dbReference>
<dbReference type="Pfam" id="PF13649">
    <property type="entry name" value="Methyltransf_25"/>
    <property type="match status" value="1"/>
</dbReference>
<protein>
    <submittedName>
        <fullName evidence="2">Methyltransferase type 12</fullName>
    </submittedName>
</protein>
<feature type="domain" description="Methyltransferase" evidence="1">
    <location>
        <begin position="53"/>
        <end position="150"/>
    </location>
</feature>
<dbReference type="OrthoDB" id="323463at2"/>
<dbReference type="RefSeq" id="WP_061170325.1">
    <property type="nucleotide sequence ID" value="NZ_FCOA02000021.1"/>
</dbReference>
<dbReference type="GO" id="GO:0008168">
    <property type="term" value="F:methyltransferase activity"/>
    <property type="evidence" value="ECO:0007669"/>
    <property type="project" value="UniProtKB-KW"/>
</dbReference>
<proteinExistence type="predicted"/>
<dbReference type="InterPro" id="IPR041698">
    <property type="entry name" value="Methyltransf_25"/>
</dbReference>
<dbReference type="InterPro" id="IPR029063">
    <property type="entry name" value="SAM-dependent_MTases_sf"/>
</dbReference>
<keyword evidence="2" id="KW-0808">Transferase</keyword>
<sequence length="269" mass="29598">MPFLDVYGRTHQLDAQTIGVIATRLEARANSMRYMDMLRGYLEAIDLAAANDVLALGCGTGVEVRELVRQPRFKGRVTAVDISPTLIEAGQRVAAQEGLQDRIAWRVDDAQDPSLPDAAFDLVIAHTLLSHVPEPDKVIRHAARVVKPGGTVAVFDGDYGTLTFGADRDMDEKIIAALIANPRILRRMPRLLKDAELELIDSRGWALTEIGRADFFLGGLQSFSALLPKTGVATQEQVDTFVANRLRASEEGTFFGGYNFYAMIARKPR</sequence>
<dbReference type="SUPFAM" id="SSF53335">
    <property type="entry name" value="S-adenosyl-L-methionine-dependent methyltransferases"/>
    <property type="match status" value="1"/>
</dbReference>
<dbReference type="PANTHER" id="PTHR43591">
    <property type="entry name" value="METHYLTRANSFERASE"/>
    <property type="match status" value="1"/>
</dbReference>
<gene>
    <name evidence="2" type="ORF">AWB79_05252</name>
</gene>
<dbReference type="AlphaFoldDB" id="A0A158CEU1"/>
<reference evidence="2" key="1">
    <citation type="submission" date="2016-01" db="EMBL/GenBank/DDBJ databases">
        <authorList>
            <person name="Peeters C."/>
        </authorList>
    </citation>
    <scope>NUCLEOTIDE SEQUENCE</scope>
    <source>
        <strain evidence="2">LMG 29322</strain>
    </source>
</reference>
<evidence type="ECO:0000313" key="3">
    <source>
        <dbReference type="Proteomes" id="UP000054851"/>
    </source>
</evidence>
<accession>A0A158CEU1</accession>
<dbReference type="EMBL" id="FCOA02000021">
    <property type="protein sequence ID" value="SAK80800.1"/>
    <property type="molecule type" value="Genomic_DNA"/>
</dbReference>
<evidence type="ECO:0000259" key="1">
    <source>
        <dbReference type="Pfam" id="PF13649"/>
    </source>
</evidence>
<dbReference type="Gene3D" id="3.40.50.150">
    <property type="entry name" value="Vaccinia Virus protein VP39"/>
    <property type="match status" value="1"/>
</dbReference>
<name>A0A158CEU1_9BURK</name>
<evidence type="ECO:0000313" key="2">
    <source>
        <dbReference type="EMBL" id="SAK80800.1"/>
    </source>
</evidence>
<dbReference type="STRING" id="1777140.AWB79_05252"/>
<dbReference type="Proteomes" id="UP000054851">
    <property type="component" value="Unassembled WGS sequence"/>
</dbReference>